<keyword evidence="4 5" id="KW-0472">Membrane</keyword>
<dbReference type="STRING" id="178356.SAMN05216269_10454"/>
<dbReference type="EMBL" id="FRCL01000004">
    <property type="protein sequence ID" value="SHM37355.1"/>
    <property type="molecule type" value="Genomic_DNA"/>
</dbReference>
<evidence type="ECO:0000256" key="2">
    <source>
        <dbReference type="ARBA" id="ARBA00022692"/>
    </source>
</evidence>
<keyword evidence="8" id="KW-1185">Reference proteome</keyword>
<dbReference type="GO" id="GO:0012505">
    <property type="term" value="C:endomembrane system"/>
    <property type="evidence" value="ECO:0007669"/>
    <property type="project" value="UniProtKB-SubCell"/>
</dbReference>
<evidence type="ECO:0000259" key="6">
    <source>
        <dbReference type="Pfam" id="PF02656"/>
    </source>
</evidence>
<evidence type="ECO:0000256" key="1">
    <source>
        <dbReference type="ARBA" id="ARBA00004127"/>
    </source>
</evidence>
<dbReference type="Pfam" id="PF02656">
    <property type="entry name" value="DUF202"/>
    <property type="match status" value="1"/>
</dbReference>
<keyword evidence="2 5" id="KW-0812">Transmembrane</keyword>
<keyword evidence="3 5" id="KW-1133">Transmembrane helix</keyword>
<evidence type="ECO:0000313" key="7">
    <source>
        <dbReference type="EMBL" id="SHM37355.1"/>
    </source>
</evidence>
<feature type="transmembrane region" description="Helical" evidence="5">
    <location>
        <begin position="28"/>
        <end position="49"/>
    </location>
</feature>
<evidence type="ECO:0000256" key="4">
    <source>
        <dbReference type="ARBA" id="ARBA00023136"/>
    </source>
</evidence>
<feature type="domain" description="DUF202" evidence="6">
    <location>
        <begin position="25"/>
        <end position="87"/>
    </location>
</feature>
<proteinExistence type="predicted"/>
<evidence type="ECO:0000256" key="5">
    <source>
        <dbReference type="SAM" id="Phobius"/>
    </source>
</evidence>
<evidence type="ECO:0000313" key="8">
    <source>
        <dbReference type="Proteomes" id="UP000184092"/>
    </source>
</evidence>
<gene>
    <name evidence="7" type="ORF">SAMN05216269_10454</name>
</gene>
<organism evidence="7 8">
    <name type="scientific">Flavobacterium xinjiangense</name>
    <dbReference type="NCBI Taxonomy" id="178356"/>
    <lineage>
        <taxon>Bacteria</taxon>
        <taxon>Pseudomonadati</taxon>
        <taxon>Bacteroidota</taxon>
        <taxon>Flavobacteriia</taxon>
        <taxon>Flavobacteriales</taxon>
        <taxon>Flavobacteriaceae</taxon>
        <taxon>Flavobacterium</taxon>
    </lineage>
</organism>
<evidence type="ECO:0000256" key="3">
    <source>
        <dbReference type="ARBA" id="ARBA00022989"/>
    </source>
</evidence>
<accession>A0A1M7I9I3</accession>
<protein>
    <submittedName>
        <fullName evidence="7">Putative membrane protein</fullName>
    </submittedName>
</protein>
<dbReference type="AlphaFoldDB" id="A0A1M7I9I3"/>
<feature type="transmembrane region" description="Helical" evidence="5">
    <location>
        <begin position="61"/>
        <end position="83"/>
    </location>
</feature>
<name>A0A1M7I9I3_9FLAO</name>
<comment type="subcellular location">
    <subcellularLocation>
        <location evidence="1">Endomembrane system</location>
        <topology evidence="1">Multi-pass membrane protein</topology>
    </subcellularLocation>
</comment>
<dbReference type="InterPro" id="IPR003807">
    <property type="entry name" value="DUF202"/>
</dbReference>
<sequence>MNNTMETKKVMNKDLILREKLALQRTTLANQSTFLAFLRTSMYFLIAGLSLKNLLKVENSLLIEIALFIASLVIFVFGTVNYLKHKKSISTNKKHIGDYQLEYYKL</sequence>
<dbReference type="Proteomes" id="UP000184092">
    <property type="component" value="Unassembled WGS sequence"/>
</dbReference>
<reference evidence="8" key="1">
    <citation type="submission" date="2016-11" db="EMBL/GenBank/DDBJ databases">
        <authorList>
            <person name="Varghese N."/>
            <person name="Submissions S."/>
        </authorList>
    </citation>
    <scope>NUCLEOTIDE SEQUENCE [LARGE SCALE GENOMIC DNA]</scope>
    <source>
        <strain evidence="8">CGMCC 1.2749</strain>
    </source>
</reference>